<evidence type="ECO:0000313" key="13">
    <source>
        <dbReference type="Proteomes" id="UP000182108"/>
    </source>
</evidence>
<evidence type="ECO:0000256" key="10">
    <source>
        <dbReference type="SAM" id="Phobius"/>
    </source>
</evidence>
<dbReference type="InterPro" id="IPR036412">
    <property type="entry name" value="HAD-like_sf"/>
</dbReference>
<dbReference type="SFLD" id="SFLDF00027">
    <property type="entry name" value="p-type_atpase"/>
    <property type="match status" value="1"/>
</dbReference>
<feature type="transmembrane region" description="Helical" evidence="10">
    <location>
        <begin position="693"/>
        <end position="718"/>
    </location>
</feature>
<evidence type="ECO:0000256" key="2">
    <source>
        <dbReference type="ARBA" id="ARBA00005675"/>
    </source>
</evidence>
<feature type="transmembrane region" description="Helical" evidence="10">
    <location>
        <begin position="724"/>
        <end position="745"/>
    </location>
</feature>
<evidence type="ECO:0000256" key="7">
    <source>
        <dbReference type="ARBA" id="ARBA00022967"/>
    </source>
</evidence>
<dbReference type="GO" id="GO:0006883">
    <property type="term" value="P:intracellular sodium ion homeostasis"/>
    <property type="evidence" value="ECO:0007669"/>
    <property type="project" value="TreeGrafter"/>
</dbReference>
<dbReference type="InterPro" id="IPR023214">
    <property type="entry name" value="HAD_sf"/>
</dbReference>
<evidence type="ECO:0000256" key="1">
    <source>
        <dbReference type="ARBA" id="ARBA00004651"/>
    </source>
</evidence>
<dbReference type="GO" id="GO:0030007">
    <property type="term" value="P:intracellular potassium ion homeostasis"/>
    <property type="evidence" value="ECO:0007669"/>
    <property type="project" value="TreeGrafter"/>
</dbReference>
<feature type="transmembrane region" description="Helical" evidence="10">
    <location>
        <begin position="278"/>
        <end position="304"/>
    </location>
</feature>
<dbReference type="Pfam" id="PF00690">
    <property type="entry name" value="Cation_ATPase_N"/>
    <property type="match status" value="1"/>
</dbReference>
<dbReference type="InterPro" id="IPR059000">
    <property type="entry name" value="ATPase_P-type_domA"/>
</dbReference>
<dbReference type="InterPro" id="IPR050510">
    <property type="entry name" value="Cation_transp_ATPase_P-type"/>
</dbReference>
<evidence type="ECO:0000256" key="5">
    <source>
        <dbReference type="ARBA" id="ARBA00022741"/>
    </source>
</evidence>
<dbReference type="SUPFAM" id="SSF56784">
    <property type="entry name" value="HAD-like"/>
    <property type="match status" value="1"/>
</dbReference>
<keyword evidence="8 10" id="KW-1133">Transmembrane helix</keyword>
<feature type="transmembrane region" description="Helical" evidence="10">
    <location>
        <begin position="867"/>
        <end position="886"/>
    </location>
</feature>
<proteinExistence type="inferred from homology"/>
<dbReference type="InterPro" id="IPR004014">
    <property type="entry name" value="ATPase_P-typ_cation-transptr_N"/>
</dbReference>
<dbReference type="SMART" id="SM00831">
    <property type="entry name" value="Cation_ATPase_N"/>
    <property type="match status" value="1"/>
</dbReference>
<keyword evidence="6" id="KW-0067">ATP-binding</keyword>
<feature type="transmembrane region" description="Helical" evidence="10">
    <location>
        <begin position="251"/>
        <end position="272"/>
    </location>
</feature>
<gene>
    <name evidence="12" type="ORF">Ga0061068_104211</name>
</gene>
<keyword evidence="13" id="KW-1185">Reference proteome</keyword>
<keyword evidence="3" id="KW-1003">Cell membrane</keyword>
<evidence type="ECO:0000256" key="9">
    <source>
        <dbReference type="ARBA" id="ARBA00023136"/>
    </source>
</evidence>
<dbReference type="Pfam" id="PF00689">
    <property type="entry name" value="Cation_ATPase_C"/>
    <property type="match status" value="1"/>
</dbReference>
<accession>A0A0K6IUW9</accession>
<dbReference type="InterPro" id="IPR023299">
    <property type="entry name" value="ATPase_P-typ_cyto_dom_N"/>
</dbReference>
<dbReference type="GO" id="GO:0005886">
    <property type="term" value="C:plasma membrane"/>
    <property type="evidence" value="ECO:0007669"/>
    <property type="project" value="UniProtKB-SubCell"/>
</dbReference>
<dbReference type="GO" id="GO:0036376">
    <property type="term" value="P:sodium ion export across plasma membrane"/>
    <property type="evidence" value="ECO:0007669"/>
    <property type="project" value="TreeGrafter"/>
</dbReference>
<dbReference type="AlphaFoldDB" id="A0A0K6IUW9"/>
<dbReference type="InterPro" id="IPR006068">
    <property type="entry name" value="ATPase_P-typ_cation-transptr_C"/>
</dbReference>
<dbReference type="SFLD" id="SFLDG00002">
    <property type="entry name" value="C1.7:_P-type_atpase_like"/>
    <property type="match status" value="1"/>
</dbReference>
<feature type="transmembrane region" description="Helical" evidence="10">
    <location>
        <begin position="88"/>
        <end position="104"/>
    </location>
</feature>
<dbReference type="GO" id="GO:0016887">
    <property type="term" value="F:ATP hydrolysis activity"/>
    <property type="evidence" value="ECO:0007669"/>
    <property type="project" value="InterPro"/>
</dbReference>
<dbReference type="GO" id="GO:0005524">
    <property type="term" value="F:ATP binding"/>
    <property type="evidence" value="ECO:0007669"/>
    <property type="project" value="UniProtKB-KW"/>
</dbReference>
<dbReference type="SFLD" id="SFLDS00003">
    <property type="entry name" value="Haloacid_Dehalogenase"/>
    <property type="match status" value="1"/>
</dbReference>
<keyword evidence="5" id="KW-0547">Nucleotide-binding</keyword>
<dbReference type="InterPro" id="IPR018303">
    <property type="entry name" value="ATPase_P-typ_P_site"/>
</dbReference>
<name>A0A0K6IUW9_9PROT</name>
<dbReference type="NCBIfam" id="TIGR01494">
    <property type="entry name" value="ATPase_P-type"/>
    <property type="match status" value="2"/>
</dbReference>
<dbReference type="Pfam" id="PF00122">
    <property type="entry name" value="E1-E2_ATPase"/>
    <property type="match status" value="1"/>
</dbReference>
<dbReference type="PRINTS" id="PR00119">
    <property type="entry name" value="CATATPASE"/>
</dbReference>
<sequence length="899" mass="96440">MSSMSRRNRSFHAQSPLEVTEQLATNLQCGLTQAEAERRLAVHGPNRLPEEPPDPAWLRLLRQFHNPLIYVLLVAGILTAYLGHWIDAAVIFAVVIVSAVLGALQEGKAQRALAAVKSMLAQTAVVIRDGRRRQIAAEELVPGDLVFLESGMVVPADLRLVAARRLAVDEAVLTGESLPVEKDPEPVDEAAPLAERRCMAYSGTTVVRGQGLGVVVATGGDSELGRIGKLVASVSRLETPLTRRLTRFAQGAAAVIVGVSALLFAWAYWGLGQPLDEIFLAVVGIAVAAIPEGLPAIVTIILAIGGQRLAQHQAIVRRLPAVETLGSVTVICTDKTGTLTRNQLTVTSVLLPHDSVEVSGSGYEPTGAFLRDGRPRLPESVRGLVRLARASLLCNDAALHADAEGHWHGEGDPLEVALMSMALKAGLDPERERRCWPRVDLIPFEPERRWMATLNRDHHGNHVIFLKGAPEVVLAHCYSDADGQPLDMAGWGERLMREAAKGRRMIALAWKRLSSPKEALSLEDVNGGFALLGVVGLEDPPRPEAKEAIRECHEAGIRVLMITGDHPVTAQAIGQMLGLRAEAPLTGVEIERLDDAALGARIAETDVVARAAPEHKLRLVRVLQGQGHIVAMTGDGANDAPALQAADIGVAMGKRGTDAARQASAMVLADDNFATIAQAVRWGRVAYDNIKKALLFVLPTNVAQALVVAIALAAGWSLPISATQILWVNLVTAVTLAIAVAFEMPEPDVMQRPPRPPVEPLVTGAMAWRVVFIGVLICLLSYGAYGISLVRELGEDFARTAATHTLVCAEVVYLFSCRRFVASGWSLEVLRGNPALWPVIGVLALLQLAFIYAPPLQLLFRTAALDAFAWAYALAGALAAFAVVEVEKAVLRRMGRVAL</sequence>
<evidence type="ECO:0000256" key="6">
    <source>
        <dbReference type="ARBA" id="ARBA00022840"/>
    </source>
</evidence>
<evidence type="ECO:0000256" key="3">
    <source>
        <dbReference type="ARBA" id="ARBA00022475"/>
    </source>
</evidence>
<dbReference type="PROSITE" id="PS00154">
    <property type="entry name" value="ATPASE_E1_E2"/>
    <property type="match status" value="1"/>
</dbReference>
<feature type="transmembrane region" description="Helical" evidence="10">
    <location>
        <begin position="835"/>
        <end position="855"/>
    </location>
</feature>
<dbReference type="SUPFAM" id="SSF81653">
    <property type="entry name" value="Calcium ATPase, transduction domain A"/>
    <property type="match status" value="1"/>
</dbReference>
<dbReference type="PRINTS" id="PR00120">
    <property type="entry name" value="HATPASE"/>
</dbReference>
<dbReference type="InterPro" id="IPR023298">
    <property type="entry name" value="ATPase_P-typ_TM_dom_sf"/>
</dbReference>
<dbReference type="InterPro" id="IPR001757">
    <property type="entry name" value="P_typ_ATPase"/>
</dbReference>
<keyword evidence="4 10" id="KW-0812">Transmembrane</keyword>
<dbReference type="GO" id="GO:1902600">
    <property type="term" value="P:proton transmembrane transport"/>
    <property type="evidence" value="ECO:0007669"/>
    <property type="project" value="TreeGrafter"/>
</dbReference>
<feature type="transmembrane region" description="Helical" evidence="10">
    <location>
        <begin position="766"/>
        <end position="785"/>
    </location>
</feature>
<dbReference type="PANTHER" id="PTHR43294:SF21">
    <property type="entry name" value="CATION TRANSPORTING ATPASE"/>
    <property type="match status" value="1"/>
</dbReference>
<dbReference type="Gene3D" id="1.20.1110.10">
    <property type="entry name" value="Calcium-transporting ATPase, transmembrane domain"/>
    <property type="match status" value="1"/>
</dbReference>
<evidence type="ECO:0000256" key="8">
    <source>
        <dbReference type="ARBA" id="ARBA00022989"/>
    </source>
</evidence>
<dbReference type="GO" id="GO:0005391">
    <property type="term" value="F:P-type sodium:potassium-exchanging transporter activity"/>
    <property type="evidence" value="ECO:0007669"/>
    <property type="project" value="TreeGrafter"/>
</dbReference>
<dbReference type="InterPro" id="IPR008250">
    <property type="entry name" value="ATPase_P-typ_transduc_dom_A_sf"/>
</dbReference>
<dbReference type="GO" id="GO:1990573">
    <property type="term" value="P:potassium ion import across plasma membrane"/>
    <property type="evidence" value="ECO:0007669"/>
    <property type="project" value="TreeGrafter"/>
</dbReference>
<dbReference type="Gene3D" id="3.40.1110.10">
    <property type="entry name" value="Calcium-transporting ATPase, cytoplasmic domain N"/>
    <property type="match status" value="1"/>
</dbReference>
<dbReference type="SUPFAM" id="SSF81660">
    <property type="entry name" value="Metal cation-transporting ATPase, ATP-binding domain N"/>
    <property type="match status" value="1"/>
</dbReference>
<dbReference type="PANTHER" id="PTHR43294">
    <property type="entry name" value="SODIUM/POTASSIUM-TRANSPORTING ATPASE SUBUNIT ALPHA"/>
    <property type="match status" value="1"/>
</dbReference>
<evidence type="ECO:0000259" key="11">
    <source>
        <dbReference type="SMART" id="SM00831"/>
    </source>
</evidence>
<evidence type="ECO:0000256" key="4">
    <source>
        <dbReference type="ARBA" id="ARBA00022692"/>
    </source>
</evidence>
<comment type="similarity">
    <text evidence="2">Belongs to the cation transport ATPase (P-type) (TC 3.A.3) family. Type IIA subfamily.</text>
</comment>
<dbReference type="InterPro" id="IPR044492">
    <property type="entry name" value="P_typ_ATPase_HD_dom"/>
</dbReference>
<feature type="domain" description="Cation-transporting P-type ATPase N-terminal" evidence="11">
    <location>
        <begin position="10"/>
        <end position="84"/>
    </location>
</feature>
<comment type="subcellular location">
    <subcellularLocation>
        <location evidence="1">Cell membrane</location>
        <topology evidence="1">Multi-pass membrane protein</topology>
    </subcellularLocation>
</comment>
<protein>
    <submittedName>
        <fullName evidence="12">ATPase, P-type (Transporting), HAD superfamily, subfamily IC</fullName>
    </submittedName>
</protein>
<dbReference type="Pfam" id="PF13246">
    <property type="entry name" value="Cation_ATPase"/>
    <property type="match status" value="1"/>
</dbReference>
<feature type="transmembrane region" description="Helical" evidence="10">
    <location>
        <begin position="64"/>
        <end position="82"/>
    </location>
</feature>
<keyword evidence="9 10" id="KW-0472">Membrane</keyword>
<dbReference type="Gene3D" id="2.70.150.10">
    <property type="entry name" value="Calcium-transporting ATPase, cytoplasmic transduction domain A"/>
    <property type="match status" value="1"/>
</dbReference>
<feature type="transmembrane region" description="Helical" evidence="10">
    <location>
        <begin position="797"/>
        <end position="815"/>
    </location>
</feature>
<reference evidence="13" key="1">
    <citation type="submission" date="2015-08" db="EMBL/GenBank/DDBJ databases">
        <authorList>
            <person name="Babu N.S."/>
            <person name="Beckwith C.J."/>
            <person name="Beseler K.G."/>
            <person name="Brison A."/>
            <person name="Carone J.V."/>
            <person name="Caskin T.P."/>
            <person name="Diamond M."/>
            <person name="Durham M.E."/>
            <person name="Foxe J.M."/>
            <person name="Go M."/>
            <person name="Henderson B.A."/>
            <person name="Jones I.B."/>
            <person name="McGettigan J.A."/>
            <person name="Micheletti S.J."/>
            <person name="Nasrallah M.E."/>
            <person name="Ortiz D."/>
            <person name="Piller C.R."/>
            <person name="Privatt S.R."/>
            <person name="Schneider S.L."/>
            <person name="Sharp S."/>
            <person name="Smith T.C."/>
            <person name="Stanton J.D."/>
            <person name="Ullery H.E."/>
            <person name="Wilson R.J."/>
            <person name="Serrano M.G."/>
            <person name="Buck G."/>
            <person name="Lee V."/>
            <person name="Wang Y."/>
            <person name="Carvalho R."/>
            <person name="Voegtly L."/>
            <person name="Shi R."/>
            <person name="Duckworth R."/>
            <person name="Johnson A."/>
            <person name="Loviza R."/>
            <person name="Walstead R."/>
            <person name="Shah Z."/>
            <person name="Kiflezghi M."/>
            <person name="Wade K."/>
            <person name="Ball S.L."/>
            <person name="Bradley K.W."/>
            <person name="Asai D.J."/>
            <person name="Bowman C.A."/>
            <person name="Russell D.A."/>
            <person name="Pope W.H."/>
            <person name="Jacobs-Sera D."/>
            <person name="Hendrix R.W."/>
            <person name="Hatfull G.F."/>
        </authorList>
    </citation>
    <scope>NUCLEOTIDE SEQUENCE [LARGE SCALE GENOMIC DNA]</scope>
    <source>
        <strain evidence="13">JCM 19170</strain>
    </source>
</reference>
<dbReference type="Proteomes" id="UP000182108">
    <property type="component" value="Unassembled WGS sequence"/>
</dbReference>
<organism evidence="12 13">
    <name type="scientific">Tepidiphilus thermophilus</name>
    <dbReference type="NCBI Taxonomy" id="876478"/>
    <lineage>
        <taxon>Bacteria</taxon>
        <taxon>Pseudomonadati</taxon>
        <taxon>Pseudomonadota</taxon>
        <taxon>Hydrogenophilia</taxon>
        <taxon>Hydrogenophilales</taxon>
        <taxon>Hydrogenophilaceae</taxon>
        <taxon>Tepidiphilus</taxon>
    </lineage>
</organism>
<dbReference type="EMBL" id="CYHH01000004">
    <property type="protein sequence ID" value="CUB07097.1"/>
    <property type="molecule type" value="Genomic_DNA"/>
</dbReference>
<evidence type="ECO:0000313" key="12">
    <source>
        <dbReference type="EMBL" id="CUB07097.1"/>
    </source>
</evidence>
<dbReference type="Gene3D" id="3.40.50.1000">
    <property type="entry name" value="HAD superfamily/HAD-like"/>
    <property type="match status" value="1"/>
</dbReference>
<keyword evidence="7" id="KW-1278">Translocase</keyword>
<dbReference type="SUPFAM" id="SSF81665">
    <property type="entry name" value="Calcium ATPase, transmembrane domain M"/>
    <property type="match status" value="1"/>
</dbReference>